<evidence type="ECO:0000256" key="3">
    <source>
        <dbReference type="ARBA" id="ARBA00004991"/>
    </source>
</evidence>
<reference evidence="12 13" key="1">
    <citation type="submission" date="2021-01" db="EMBL/GenBank/DDBJ databases">
        <title>Chromosome-level genome assembly of a human fungal pathogen reveals clustering of transcriptionally co-regulated genes.</title>
        <authorList>
            <person name="Voorhies M."/>
            <person name="Cohen S."/>
            <person name="Shea T.P."/>
            <person name="Petrus S."/>
            <person name="Munoz J.F."/>
            <person name="Poplawski S."/>
            <person name="Goldman W.E."/>
            <person name="Michael T."/>
            <person name="Cuomo C.A."/>
            <person name="Sil A."/>
            <person name="Beyhan S."/>
        </authorList>
    </citation>
    <scope>NUCLEOTIDE SEQUENCE [LARGE SCALE GENOMIC DNA]</scope>
    <source>
        <strain evidence="12 13">G184AR</strain>
    </source>
</reference>
<dbReference type="GO" id="GO:0046513">
    <property type="term" value="P:ceramide biosynthetic process"/>
    <property type="evidence" value="ECO:0007669"/>
    <property type="project" value="TreeGrafter"/>
</dbReference>
<dbReference type="InterPro" id="IPR015422">
    <property type="entry name" value="PyrdxlP-dep_Trfase_small"/>
</dbReference>
<gene>
    <name evidence="12" type="primary">LCB1</name>
    <name evidence="12" type="ORF">I7I52_01590</name>
</gene>
<evidence type="ECO:0000256" key="4">
    <source>
        <dbReference type="ARBA" id="ARBA00008392"/>
    </source>
</evidence>
<protein>
    <recommendedName>
        <fullName evidence="5">serine C-palmitoyltransferase</fullName>
        <ecNumber evidence="5">2.3.1.50</ecNumber>
    </recommendedName>
</protein>
<keyword evidence="10" id="KW-0012">Acyltransferase</keyword>
<evidence type="ECO:0000256" key="1">
    <source>
        <dbReference type="ARBA" id="ARBA00001933"/>
    </source>
</evidence>
<evidence type="ECO:0000256" key="9">
    <source>
        <dbReference type="ARBA" id="ARBA00023098"/>
    </source>
</evidence>
<dbReference type="Proteomes" id="UP000670092">
    <property type="component" value="Unassembled WGS sequence"/>
</dbReference>
<comment type="caution">
    <text evidence="12">The sequence shown here is derived from an EMBL/GenBank/DDBJ whole genome shotgun (WGS) entry which is preliminary data.</text>
</comment>
<keyword evidence="9" id="KW-0443">Lipid metabolism</keyword>
<dbReference type="AlphaFoldDB" id="A0A8H8D6D1"/>
<dbReference type="InterPro" id="IPR015424">
    <property type="entry name" value="PyrdxlP-dep_Trfase"/>
</dbReference>
<name>A0A8H8D6D1_AJECA</name>
<dbReference type="Gene3D" id="3.40.640.10">
    <property type="entry name" value="Type I PLP-dependent aspartate aminotransferase-like (Major domain)"/>
    <property type="match status" value="1"/>
</dbReference>
<dbReference type="PANTHER" id="PTHR13693">
    <property type="entry name" value="CLASS II AMINOTRANSFERASE/8-AMINO-7-OXONONANOATE SYNTHASE"/>
    <property type="match status" value="1"/>
</dbReference>
<dbReference type="Gene3D" id="3.90.1150.10">
    <property type="entry name" value="Aspartate Aminotransferase, domain 1"/>
    <property type="match status" value="1"/>
</dbReference>
<evidence type="ECO:0000256" key="10">
    <source>
        <dbReference type="ARBA" id="ARBA00023315"/>
    </source>
</evidence>
<dbReference type="GO" id="GO:0016020">
    <property type="term" value="C:membrane"/>
    <property type="evidence" value="ECO:0007669"/>
    <property type="project" value="GOC"/>
</dbReference>
<evidence type="ECO:0000256" key="5">
    <source>
        <dbReference type="ARBA" id="ARBA00013220"/>
    </source>
</evidence>
<evidence type="ECO:0000256" key="6">
    <source>
        <dbReference type="ARBA" id="ARBA00022679"/>
    </source>
</evidence>
<keyword evidence="6 12" id="KW-0808">Transferase</keyword>
<feature type="domain" description="Aminotransferase class I/classII large" evidence="11">
    <location>
        <begin position="123"/>
        <end position="444"/>
    </location>
</feature>
<dbReference type="GO" id="GO:0004758">
    <property type="term" value="F:serine C-palmitoyltransferase activity"/>
    <property type="evidence" value="ECO:0007669"/>
    <property type="project" value="TreeGrafter"/>
</dbReference>
<dbReference type="EMBL" id="JAEVHI010000001">
    <property type="protein sequence ID" value="KAG5303560.1"/>
    <property type="molecule type" value="Genomic_DNA"/>
</dbReference>
<evidence type="ECO:0000259" key="11">
    <source>
        <dbReference type="Pfam" id="PF00155"/>
    </source>
</evidence>
<organism evidence="12 13">
    <name type="scientific">Ajellomyces capsulatus</name>
    <name type="common">Darling's disease fungus</name>
    <name type="synonym">Histoplasma capsulatum</name>
    <dbReference type="NCBI Taxonomy" id="5037"/>
    <lineage>
        <taxon>Eukaryota</taxon>
        <taxon>Fungi</taxon>
        <taxon>Dikarya</taxon>
        <taxon>Ascomycota</taxon>
        <taxon>Pezizomycotina</taxon>
        <taxon>Eurotiomycetes</taxon>
        <taxon>Eurotiomycetidae</taxon>
        <taxon>Onygenales</taxon>
        <taxon>Ajellomycetaceae</taxon>
        <taxon>Histoplasma</taxon>
    </lineage>
</organism>
<evidence type="ECO:0000256" key="2">
    <source>
        <dbReference type="ARBA" id="ARBA00004760"/>
    </source>
</evidence>
<evidence type="ECO:0000313" key="12">
    <source>
        <dbReference type="EMBL" id="KAG5303560.1"/>
    </source>
</evidence>
<dbReference type="FunFam" id="3.40.640.10:FF:000059">
    <property type="entry name" value="Serine palmitoyl CoA transferase subunit LcbA"/>
    <property type="match status" value="1"/>
</dbReference>
<sequence length="507" mass="56242">MDLHETQRLVLEYLHELSSQFHRVPGSAILLRYVRSSYQNDPVRSAVELFLFLFAVRYLLAPKYSTKPNFVPLSEEEIDDLVEDWAPEPLVTPPSPRDEAEVEKRVVLAGPTGPKSKLTNGRTVINLASSNFYNFVANENLKEKAIQTLRTYGVGPCGPPGFYGTQDVHIRTEADIAASLGVPACIVYAQAFSTISSVIPSFSKRGDIIVVDKGVNYAIRKGIQISRSAVRWYEHNDMEDLERVLSKITKEQAKKPLTRRFIITEALFESRGDMVDLPAIIELKLRYKFRLILDETCSFGVLGRTGRGITEHQNVDATEVDMIVGSLAGPLIAGGGFCAGSEEIVHHQRISATAYCYSAALPALLATTASETIILLQNSPDLITQLRENIKAMWLQLDPRSDYVYCSSAPENPVMHLVLKQSVVVAKRLSVEDQVALMQDIVDEALANGVLITRSKSIEDNVIPQHIATPPPPALKVCLTTGISRREVEKAGTIIRHAITKVLRQRR</sequence>
<evidence type="ECO:0000256" key="7">
    <source>
        <dbReference type="ARBA" id="ARBA00022898"/>
    </source>
</evidence>
<dbReference type="EC" id="2.3.1.50" evidence="5"/>
<dbReference type="GO" id="GO:0046512">
    <property type="term" value="P:sphingosine biosynthetic process"/>
    <property type="evidence" value="ECO:0007669"/>
    <property type="project" value="TreeGrafter"/>
</dbReference>
<dbReference type="InterPro" id="IPR004839">
    <property type="entry name" value="Aminotransferase_I/II_large"/>
</dbReference>
<comment type="pathway">
    <text evidence="3">Sphingolipid metabolism.</text>
</comment>
<accession>A0A8H8D6D1</accession>
<dbReference type="OrthoDB" id="3168162at2759"/>
<evidence type="ECO:0000313" key="13">
    <source>
        <dbReference type="Proteomes" id="UP000670092"/>
    </source>
</evidence>
<dbReference type="Pfam" id="PF00155">
    <property type="entry name" value="Aminotran_1_2"/>
    <property type="match status" value="1"/>
</dbReference>
<evidence type="ECO:0000256" key="8">
    <source>
        <dbReference type="ARBA" id="ARBA00022919"/>
    </source>
</evidence>
<comment type="cofactor">
    <cofactor evidence="1">
        <name>pyridoxal 5'-phosphate</name>
        <dbReference type="ChEBI" id="CHEBI:597326"/>
    </cofactor>
</comment>
<dbReference type="SUPFAM" id="SSF53383">
    <property type="entry name" value="PLP-dependent transferases"/>
    <property type="match status" value="1"/>
</dbReference>
<dbReference type="InterPro" id="IPR015421">
    <property type="entry name" value="PyrdxlP-dep_Trfase_major"/>
</dbReference>
<comment type="similarity">
    <text evidence="4">Belongs to the class-II pyridoxal-phosphate-dependent aminotransferase family.</text>
</comment>
<comment type="pathway">
    <text evidence="2">Lipid metabolism; sphingolipid metabolism.</text>
</comment>
<dbReference type="VEuPathDB" id="FungiDB:I7I52_01590"/>
<keyword evidence="8" id="KW-0746">Sphingolipid metabolism</keyword>
<proteinExistence type="inferred from homology"/>
<dbReference type="GO" id="GO:0030170">
    <property type="term" value="F:pyridoxal phosphate binding"/>
    <property type="evidence" value="ECO:0007669"/>
    <property type="project" value="InterPro"/>
</dbReference>
<dbReference type="InterPro" id="IPR050087">
    <property type="entry name" value="AON_synthase_class-II"/>
</dbReference>
<dbReference type="GO" id="GO:0005783">
    <property type="term" value="C:endoplasmic reticulum"/>
    <property type="evidence" value="ECO:0007669"/>
    <property type="project" value="TreeGrafter"/>
</dbReference>
<dbReference type="PANTHER" id="PTHR13693:SF2">
    <property type="entry name" value="SERINE PALMITOYLTRANSFERASE 1"/>
    <property type="match status" value="1"/>
</dbReference>
<keyword evidence="7" id="KW-0663">Pyridoxal phosphate</keyword>